<keyword evidence="4" id="KW-0804">Transcription</keyword>
<dbReference type="Proteomes" id="UP000533637">
    <property type="component" value="Unassembled WGS sequence"/>
</dbReference>
<evidence type="ECO:0000256" key="1">
    <source>
        <dbReference type="ARBA" id="ARBA00010641"/>
    </source>
</evidence>
<feature type="domain" description="RNA polymerase sigma-70 region 2" evidence="6">
    <location>
        <begin position="19"/>
        <end position="85"/>
    </location>
</feature>
<feature type="domain" description="RNA polymerase sigma factor 70 region 4 type 2" evidence="7">
    <location>
        <begin position="124"/>
        <end position="175"/>
    </location>
</feature>
<dbReference type="Gene3D" id="1.10.1740.10">
    <property type="match status" value="1"/>
</dbReference>
<protein>
    <submittedName>
        <fullName evidence="8">RNA polymerase sigma-70 factor (ECF subfamily)</fullName>
    </submittedName>
</protein>
<accession>A0ABR6KGB8</accession>
<dbReference type="PANTHER" id="PTHR43133">
    <property type="entry name" value="RNA POLYMERASE ECF-TYPE SIGMA FACTO"/>
    <property type="match status" value="1"/>
</dbReference>
<keyword evidence="2" id="KW-0805">Transcription regulation</keyword>
<evidence type="ECO:0000313" key="8">
    <source>
        <dbReference type="EMBL" id="MBB4620552.1"/>
    </source>
</evidence>
<dbReference type="EMBL" id="JACHOC010000001">
    <property type="protein sequence ID" value="MBB4620552.1"/>
    <property type="molecule type" value="Genomic_DNA"/>
</dbReference>
<evidence type="ECO:0000256" key="2">
    <source>
        <dbReference type="ARBA" id="ARBA00023015"/>
    </source>
</evidence>
<comment type="similarity">
    <text evidence="1">Belongs to the sigma-70 factor family. ECF subfamily.</text>
</comment>
<dbReference type="RefSeq" id="WP_122354528.1">
    <property type="nucleotide sequence ID" value="NZ_BMPB01000010.1"/>
</dbReference>
<dbReference type="InterPro" id="IPR014327">
    <property type="entry name" value="RNA_pol_sigma70_bacteroid"/>
</dbReference>
<evidence type="ECO:0000313" key="9">
    <source>
        <dbReference type="Proteomes" id="UP000533637"/>
    </source>
</evidence>
<dbReference type="Gene3D" id="1.10.10.10">
    <property type="entry name" value="Winged helix-like DNA-binding domain superfamily/Winged helix DNA-binding domain"/>
    <property type="match status" value="1"/>
</dbReference>
<evidence type="ECO:0000256" key="3">
    <source>
        <dbReference type="ARBA" id="ARBA00023082"/>
    </source>
</evidence>
<dbReference type="Pfam" id="PF08281">
    <property type="entry name" value="Sigma70_r4_2"/>
    <property type="match status" value="1"/>
</dbReference>
<name>A0ABR6KGB8_9BACT</name>
<sequence length="198" mass="23412">MDINVRQLKESNEQIFKGIVESYWPRLHKFAQIYVLDREAAKEIVQDTFLILWKQRENLDDETCLITYLMVVCRNKCLNYLKSLQFEKVEINELTESAIYQRSNIYVLEDDSLEILVTKELASAIEASLSKLPSRTRAIFMMSRYEGLKNREIAEHQNITVKAVEFHINKALSHLRHDLSQEYFISVVFVFLYLILKK</sequence>
<dbReference type="Pfam" id="PF04542">
    <property type="entry name" value="Sigma70_r2"/>
    <property type="match status" value="1"/>
</dbReference>
<keyword evidence="9" id="KW-1185">Reference proteome</keyword>
<dbReference type="NCBIfam" id="TIGR02937">
    <property type="entry name" value="sigma70-ECF"/>
    <property type="match status" value="1"/>
</dbReference>
<evidence type="ECO:0000259" key="7">
    <source>
        <dbReference type="Pfam" id="PF08281"/>
    </source>
</evidence>
<dbReference type="InterPro" id="IPR036388">
    <property type="entry name" value="WH-like_DNA-bd_sf"/>
</dbReference>
<keyword evidence="5" id="KW-0472">Membrane</keyword>
<dbReference type="InterPro" id="IPR014284">
    <property type="entry name" value="RNA_pol_sigma-70_dom"/>
</dbReference>
<dbReference type="SUPFAM" id="SSF88659">
    <property type="entry name" value="Sigma3 and sigma4 domains of RNA polymerase sigma factors"/>
    <property type="match status" value="1"/>
</dbReference>
<evidence type="ECO:0000259" key="6">
    <source>
        <dbReference type="Pfam" id="PF04542"/>
    </source>
</evidence>
<evidence type="ECO:0000256" key="5">
    <source>
        <dbReference type="SAM" id="Phobius"/>
    </source>
</evidence>
<keyword evidence="5" id="KW-1133">Transmembrane helix</keyword>
<keyword evidence="3" id="KW-0731">Sigma factor</keyword>
<reference evidence="8 9" key="1">
    <citation type="submission" date="2020-08" db="EMBL/GenBank/DDBJ databases">
        <title>Genomic Encyclopedia of Type Strains, Phase IV (KMG-IV): sequencing the most valuable type-strain genomes for metagenomic binning, comparative biology and taxonomic classification.</title>
        <authorList>
            <person name="Goeker M."/>
        </authorList>
    </citation>
    <scope>NUCLEOTIDE SEQUENCE [LARGE SCALE GENOMIC DNA]</scope>
    <source>
        <strain evidence="8 9">DSM 102983</strain>
    </source>
</reference>
<feature type="transmembrane region" description="Helical" evidence="5">
    <location>
        <begin position="179"/>
        <end position="196"/>
    </location>
</feature>
<dbReference type="NCBIfam" id="TIGR02985">
    <property type="entry name" value="Sig70_bacteroi1"/>
    <property type="match status" value="1"/>
</dbReference>
<evidence type="ECO:0000256" key="4">
    <source>
        <dbReference type="ARBA" id="ARBA00023163"/>
    </source>
</evidence>
<dbReference type="InterPro" id="IPR039425">
    <property type="entry name" value="RNA_pol_sigma-70-like"/>
</dbReference>
<gene>
    <name evidence="8" type="ORF">GGQ57_000426</name>
</gene>
<comment type="caution">
    <text evidence="8">The sequence shown here is derived from an EMBL/GenBank/DDBJ whole genome shotgun (WGS) entry which is preliminary data.</text>
</comment>
<dbReference type="InterPro" id="IPR013324">
    <property type="entry name" value="RNA_pol_sigma_r3/r4-like"/>
</dbReference>
<organism evidence="8 9">
    <name type="scientific">Parabacteroides faecis</name>
    <dbReference type="NCBI Taxonomy" id="1217282"/>
    <lineage>
        <taxon>Bacteria</taxon>
        <taxon>Pseudomonadati</taxon>
        <taxon>Bacteroidota</taxon>
        <taxon>Bacteroidia</taxon>
        <taxon>Bacteroidales</taxon>
        <taxon>Tannerellaceae</taxon>
        <taxon>Parabacteroides</taxon>
    </lineage>
</organism>
<dbReference type="InterPro" id="IPR013325">
    <property type="entry name" value="RNA_pol_sigma_r2"/>
</dbReference>
<dbReference type="SUPFAM" id="SSF88946">
    <property type="entry name" value="Sigma2 domain of RNA polymerase sigma factors"/>
    <property type="match status" value="1"/>
</dbReference>
<dbReference type="InterPro" id="IPR013249">
    <property type="entry name" value="RNA_pol_sigma70_r4_t2"/>
</dbReference>
<proteinExistence type="inferred from homology"/>
<dbReference type="PANTHER" id="PTHR43133:SF46">
    <property type="entry name" value="RNA POLYMERASE SIGMA-70 FACTOR ECF SUBFAMILY"/>
    <property type="match status" value="1"/>
</dbReference>
<dbReference type="InterPro" id="IPR007627">
    <property type="entry name" value="RNA_pol_sigma70_r2"/>
</dbReference>
<keyword evidence="5" id="KW-0812">Transmembrane</keyword>